<gene>
    <name evidence="1" type="ORF">SUTH_00929</name>
</gene>
<dbReference type="OrthoDB" id="5298805at2"/>
<dbReference type="EMBL" id="AP012547">
    <property type="protein sequence ID" value="BAO28735.1"/>
    <property type="molecule type" value="Genomic_DNA"/>
</dbReference>
<keyword evidence="2" id="KW-1185">Reference proteome</keyword>
<accession>W0SD96</accession>
<protein>
    <submittedName>
        <fullName evidence="1">Uncharacterized protein</fullName>
    </submittedName>
</protein>
<dbReference type="HOGENOM" id="CLU_141075_0_0_4"/>
<dbReference type="KEGG" id="shd:SUTH_00929"/>
<sequence length="156" mass="16951">MDYPGPTSLGGTLPAQGPIIPETTLNVTNSLQISLEKLVFWGAYAGAAYLILDPLAPNWDIEQAAFPDGHYHFSLKMKRFYAGGAGESRVVFHQRAKELMRRGGYDGYQVLEYSEGMESSVLGSQRVSQGVIRLTRSEAAAKAGNAANDAKRNGRN</sequence>
<dbReference type="Proteomes" id="UP000031637">
    <property type="component" value="Chromosome"/>
</dbReference>
<dbReference type="AlphaFoldDB" id="W0SD96"/>
<organism evidence="1 2">
    <name type="scientific">Sulfuritalea hydrogenivorans sk43H</name>
    <dbReference type="NCBI Taxonomy" id="1223802"/>
    <lineage>
        <taxon>Bacteria</taxon>
        <taxon>Pseudomonadati</taxon>
        <taxon>Pseudomonadota</taxon>
        <taxon>Betaproteobacteria</taxon>
        <taxon>Nitrosomonadales</taxon>
        <taxon>Sterolibacteriaceae</taxon>
        <taxon>Sulfuritalea</taxon>
    </lineage>
</organism>
<evidence type="ECO:0000313" key="1">
    <source>
        <dbReference type="EMBL" id="BAO28735.1"/>
    </source>
</evidence>
<name>W0SD96_9PROT</name>
<proteinExistence type="predicted"/>
<dbReference type="STRING" id="1223802.SUTH_00929"/>
<dbReference type="RefSeq" id="WP_052473236.1">
    <property type="nucleotide sequence ID" value="NZ_AP012547.1"/>
</dbReference>
<evidence type="ECO:0000313" key="2">
    <source>
        <dbReference type="Proteomes" id="UP000031637"/>
    </source>
</evidence>
<reference evidence="1 2" key="1">
    <citation type="journal article" date="2014" name="Syst. Appl. Microbiol.">
        <title>Complete genomes of freshwater sulfur oxidizers Sulfuricella denitrificans skB26 and Sulfuritalea hydrogenivorans sk43H: genetic insights into the sulfur oxidation pathway of betaproteobacteria.</title>
        <authorList>
            <person name="Watanabe T."/>
            <person name="Kojima H."/>
            <person name="Fukui M."/>
        </authorList>
    </citation>
    <scope>NUCLEOTIDE SEQUENCE [LARGE SCALE GENOMIC DNA]</scope>
    <source>
        <strain evidence="1">DSM22779</strain>
    </source>
</reference>